<dbReference type="SUPFAM" id="SSF46785">
    <property type="entry name" value="Winged helix' DNA-binding domain"/>
    <property type="match status" value="1"/>
</dbReference>
<dbReference type="PROSITE" id="PS00894">
    <property type="entry name" value="HTH_DEOR_1"/>
    <property type="match status" value="1"/>
</dbReference>
<dbReference type="InterPro" id="IPR050313">
    <property type="entry name" value="Carb_Metab_HTH_regulators"/>
</dbReference>
<proteinExistence type="predicted"/>
<keyword evidence="2" id="KW-0805">Transcription regulation</keyword>
<dbReference type="SMART" id="SM01134">
    <property type="entry name" value="DeoRC"/>
    <property type="match status" value="1"/>
</dbReference>
<dbReference type="SUPFAM" id="SSF100950">
    <property type="entry name" value="NagB/RpiA/CoA transferase-like"/>
    <property type="match status" value="1"/>
</dbReference>
<dbReference type="Pfam" id="PF08220">
    <property type="entry name" value="HTH_DeoR"/>
    <property type="match status" value="1"/>
</dbReference>
<dbReference type="InterPro" id="IPR014036">
    <property type="entry name" value="DeoR-like_C"/>
</dbReference>
<dbReference type="PRINTS" id="PR00037">
    <property type="entry name" value="HTHLACR"/>
</dbReference>
<dbReference type="PROSITE" id="PS51000">
    <property type="entry name" value="HTH_DEOR_2"/>
    <property type="match status" value="1"/>
</dbReference>
<sequence length="249" mass="27169">MRKDKRQAFILREVNLHNKVLAVDLSEQLNVSDDTIRRDIKEMATEGKIIRIHGGAVSKSFVTPFNADHIVYAVAAKAHIARKTLSLIKNSMVILTEGGTTMLELAKAIPTTLKATFITISPQVAITLAQHESLDVIGIGGKLTKNANLHIGASVVNQLAGLKADLCILGANAFSSEEGLTDLDWEVVQVKKALIRSAKKVAVISISEKLNTVKWLNICPANQVDYLITELDPTDQLLSPFTQKNIKIL</sequence>
<feature type="domain" description="HTH deoR-type" evidence="5">
    <location>
        <begin position="3"/>
        <end position="58"/>
    </location>
</feature>
<dbReference type="Pfam" id="PF00455">
    <property type="entry name" value="DeoRC"/>
    <property type="match status" value="1"/>
</dbReference>
<keyword evidence="3" id="KW-0238">DNA-binding</keyword>
<dbReference type="PANTHER" id="PTHR30363">
    <property type="entry name" value="HTH-TYPE TRANSCRIPTIONAL REGULATOR SRLR-RELATED"/>
    <property type="match status" value="1"/>
</dbReference>
<dbReference type="GO" id="GO:0003700">
    <property type="term" value="F:DNA-binding transcription factor activity"/>
    <property type="evidence" value="ECO:0007669"/>
    <property type="project" value="InterPro"/>
</dbReference>
<evidence type="ECO:0000256" key="4">
    <source>
        <dbReference type="ARBA" id="ARBA00023163"/>
    </source>
</evidence>
<dbReference type="InterPro" id="IPR037171">
    <property type="entry name" value="NagB/RpiA_transferase-like"/>
</dbReference>
<dbReference type="STRING" id="1477437.SAMN05444682_107156"/>
<protein>
    <submittedName>
        <fullName evidence="6">Transcriptional regulator, DeoR family</fullName>
    </submittedName>
</protein>
<dbReference type="InterPro" id="IPR036388">
    <property type="entry name" value="WH-like_DNA-bd_sf"/>
</dbReference>
<dbReference type="GO" id="GO:0003677">
    <property type="term" value="F:DNA binding"/>
    <property type="evidence" value="ECO:0007669"/>
    <property type="project" value="UniProtKB-KW"/>
</dbReference>
<dbReference type="InterPro" id="IPR018356">
    <property type="entry name" value="Tscrpt_reg_HTH_DeoR_CS"/>
</dbReference>
<dbReference type="InterPro" id="IPR036390">
    <property type="entry name" value="WH_DNA-bd_sf"/>
</dbReference>
<dbReference type="SMART" id="SM00420">
    <property type="entry name" value="HTH_DEOR"/>
    <property type="match status" value="1"/>
</dbReference>
<gene>
    <name evidence="6" type="ORF">SAMN05444682_107156</name>
</gene>
<dbReference type="EMBL" id="FOQO01000007">
    <property type="protein sequence ID" value="SFJ06488.1"/>
    <property type="molecule type" value="Genomic_DNA"/>
</dbReference>
<keyword evidence="1" id="KW-0678">Repressor</keyword>
<accession>A0A1I3NAY9</accession>
<dbReference type="Gene3D" id="1.10.10.10">
    <property type="entry name" value="Winged helix-like DNA-binding domain superfamily/Winged helix DNA-binding domain"/>
    <property type="match status" value="1"/>
</dbReference>
<keyword evidence="7" id="KW-1185">Reference proteome</keyword>
<evidence type="ECO:0000259" key="5">
    <source>
        <dbReference type="PROSITE" id="PS51000"/>
    </source>
</evidence>
<evidence type="ECO:0000256" key="2">
    <source>
        <dbReference type="ARBA" id="ARBA00023015"/>
    </source>
</evidence>
<evidence type="ECO:0000256" key="1">
    <source>
        <dbReference type="ARBA" id="ARBA00022491"/>
    </source>
</evidence>
<dbReference type="PANTHER" id="PTHR30363:SF4">
    <property type="entry name" value="GLYCEROL-3-PHOSPHATE REGULON REPRESSOR"/>
    <property type="match status" value="1"/>
</dbReference>
<dbReference type="InterPro" id="IPR001034">
    <property type="entry name" value="DeoR_HTH"/>
</dbReference>
<evidence type="ECO:0000313" key="6">
    <source>
        <dbReference type="EMBL" id="SFJ06488.1"/>
    </source>
</evidence>
<dbReference type="Gene3D" id="3.40.50.1360">
    <property type="match status" value="1"/>
</dbReference>
<dbReference type="AlphaFoldDB" id="A0A1I3NAY9"/>
<keyword evidence="4" id="KW-0804">Transcription</keyword>
<dbReference type="RefSeq" id="WP_090628160.1">
    <property type="nucleotide sequence ID" value="NZ_FOQO01000007.1"/>
</dbReference>
<dbReference type="OrthoDB" id="9798651at2"/>
<dbReference type="Proteomes" id="UP000198670">
    <property type="component" value="Unassembled WGS sequence"/>
</dbReference>
<name>A0A1I3NAY9_9SPHI</name>
<evidence type="ECO:0000313" key="7">
    <source>
        <dbReference type="Proteomes" id="UP000198670"/>
    </source>
</evidence>
<organism evidence="6 7">
    <name type="scientific">Parapedobacter indicus</name>
    <dbReference type="NCBI Taxonomy" id="1477437"/>
    <lineage>
        <taxon>Bacteria</taxon>
        <taxon>Pseudomonadati</taxon>
        <taxon>Bacteroidota</taxon>
        <taxon>Sphingobacteriia</taxon>
        <taxon>Sphingobacteriales</taxon>
        <taxon>Sphingobacteriaceae</taxon>
        <taxon>Parapedobacter</taxon>
    </lineage>
</organism>
<evidence type="ECO:0000256" key="3">
    <source>
        <dbReference type="ARBA" id="ARBA00023125"/>
    </source>
</evidence>
<reference evidence="6 7" key="1">
    <citation type="submission" date="2016-10" db="EMBL/GenBank/DDBJ databases">
        <authorList>
            <person name="de Groot N.N."/>
        </authorList>
    </citation>
    <scope>NUCLEOTIDE SEQUENCE [LARGE SCALE GENOMIC DNA]</scope>
    <source>
        <strain evidence="6 7">RK1</strain>
    </source>
</reference>